<dbReference type="PANTHER" id="PTHR42877:SF4">
    <property type="entry name" value="FAD_NAD(P)-BINDING DOMAIN-CONTAINING PROTEIN-RELATED"/>
    <property type="match status" value="1"/>
</dbReference>
<accession>A0A8H7SB03</accession>
<dbReference type="GO" id="GO:0050661">
    <property type="term" value="F:NADP binding"/>
    <property type="evidence" value="ECO:0007669"/>
    <property type="project" value="InterPro"/>
</dbReference>
<evidence type="ECO:0000256" key="4">
    <source>
        <dbReference type="ARBA" id="ARBA00023002"/>
    </source>
</evidence>
<dbReference type="Proteomes" id="UP000646827">
    <property type="component" value="Unassembled WGS sequence"/>
</dbReference>
<dbReference type="PRINTS" id="PR00469">
    <property type="entry name" value="PNDRDTASEII"/>
</dbReference>
<dbReference type="InterPro" id="IPR036188">
    <property type="entry name" value="FAD/NAD-bd_sf"/>
</dbReference>
<reference evidence="5 6" key="1">
    <citation type="submission" date="2020-12" db="EMBL/GenBank/DDBJ databases">
        <title>Metabolic potential, ecology and presence of endohyphal bacteria is reflected in genomic diversity of Mucoromycotina.</title>
        <authorList>
            <person name="Muszewska A."/>
            <person name="Okrasinska A."/>
            <person name="Steczkiewicz K."/>
            <person name="Drgas O."/>
            <person name="Orlowska M."/>
            <person name="Perlinska-Lenart U."/>
            <person name="Aleksandrzak-Piekarczyk T."/>
            <person name="Szatraj K."/>
            <person name="Zielenkiewicz U."/>
            <person name="Pilsyk S."/>
            <person name="Malc E."/>
            <person name="Mieczkowski P."/>
            <person name="Kruszewska J.S."/>
            <person name="Biernat P."/>
            <person name="Pawlowska J."/>
        </authorList>
    </citation>
    <scope>NUCLEOTIDE SEQUENCE [LARGE SCALE GENOMIC DNA]</scope>
    <source>
        <strain evidence="5 6">CBS 142.35</strain>
    </source>
</reference>
<evidence type="ECO:0000313" key="6">
    <source>
        <dbReference type="Proteomes" id="UP000646827"/>
    </source>
</evidence>
<keyword evidence="3" id="KW-0274">FAD</keyword>
<comment type="similarity">
    <text evidence="1">Belongs to the FAD-binding monooxygenase family.</text>
</comment>
<keyword evidence="2" id="KW-0285">Flavoprotein</keyword>
<dbReference type="Gene3D" id="3.50.50.60">
    <property type="entry name" value="FAD/NAD(P)-binding domain"/>
    <property type="match status" value="3"/>
</dbReference>
<comment type="caution">
    <text evidence="5">The sequence shown here is derived from an EMBL/GenBank/DDBJ whole genome shotgun (WGS) entry which is preliminary data.</text>
</comment>
<dbReference type="GO" id="GO:0004499">
    <property type="term" value="F:N,N-dimethylaniline monooxygenase activity"/>
    <property type="evidence" value="ECO:0007669"/>
    <property type="project" value="InterPro"/>
</dbReference>
<evidence type="ECO:0000313" key="5">
    <source>
        <dbReference type="EMBL" id="KAG2226979.1"/>
    </source>
</evidence>
<dbReference type="InterPro" id="IPR020946">
    <property type="entry name" value="Flavin_mOase-like"/>
</dbReference>
<sequence length="501" mass="57405">MSNNRKPTIAIIGGGFSGIYSAIRIQKELGIEPHIFEGSKDFGGTWHLNTYPGCGCDIPSHLYSLSTDLNPNWSRLYSPREEIYQYTQDLVDKYKLHNNATLNCEVVKATWLDTDRKWKLDYRDRQAPADQELQTVFYDIAFVAIGSIRVPKIPEHFKNFEGTVVHTAMWDSTIDFTGKRVAVIGSGASAVQAIPELSKVAAKLHNYQRSAIWCQIRGQYAYSSFVKFLFRWFPFVMKLYRLKIYLKLEFRYVIFGYFKSILALAFKKRLTKEMTNRVLKCGRPDLVEKLIPNYVPGCKRIAVSDDYIEALCRDNVVVEKNKIIKVNGRSITTEDGNKEEFDILVLATGYNVQGFLGNLTVQGKHTQSLNDMWHNSFPEMYKTTCINGFPNLFIILGPSSILGHNSVLSMTETQVNYIVQGIKLMMKKNLVAFDPTKKAQDKFVAELHADLENTVWKKGGCNSWYLNTDGDVTSNWSSTVTRFIVKLRKFKNFDDFNIYKE</sequence>
<dbReference type="PANTHER" id="PTHR42877">
    <property type="entry name" value="L-ORNITHINE N(5)-MONOOXYGENASE-RELATED"/>
    <property type="match status" value="1"/>
</dbReference>
<dbReference type="OrthoDB" id="74360at2759"/>
<dbReference type="Pfam" id="PF00743">
    <property type="entry name" value="FMO-like"/>
    <property type="match status" value="1"/>
</dbReference>
<evidence type="ECO:0000256" key="1">
    <source>
        <dbReference type="ARBA" id="ARBA00010139"/>
    </source>
</evidence>
<dbReference type="InterPro" id="IPR000960">
    <property type="entry name" value="Flavin_mOase"/>
</dbReference>
<organism evidence="5 6">
    <name type="scientific">Circinella minor</name>
    <dbReference type="NCBI Taxonomy" id="1195481"/>
    <lineage>
        <taxon>Eukaryota</taxon>
        <taxon>Fungi</taxon>
        <taxon>Fungi incertae sedis</taxon>
        <taxon>Mucoromycota</taxon>
        <taxon>Mucoromycotina</taxon>
        <taxon>Mucoromycetes</taxon>
        <taxon>Mucorales</taxon>
        <taxon>Lichtheimiaceae</taxon>
        <taxon>Circinella</taxon>
    </lineage>
</organism>
<dbReference type="GO" id="GO:0050660">
    <property type="term" value="F:flavin adenine dinucleotide binding"/>
    <property type="evidence" value="ECO:0007669"/>
    <property type="project" value="InterPro"/>
</dbReference>
<dbReference type="EMBL" id="JAEPRB010000011">
    <property type="protein sequence ID" value="KAG2226979.1"/>
    <property type="molecule type" value="Genomic_DNA"/>
</dbReference>
<evidence type="ECO:0000256" key="3">
    <source>
        <dbReference type="ARBA" id="ARBA00022827"/>
    </source>
</evidence>
<proteinExistence type="inferred from homology"/>
<keyword evidence="4" id="KW-0560">Oxidoreductase</keyword>
<name>A0A8H7SB03_9FUNG</name>
<keyword evidence="6" id="KW-1185">Reference proteome</keyword>
<evidence type="ECO:0000256" key="2">
    <source>
        <dbReference type="ARBA" id="ARBA00022630"/>
    </source>
</evidence>
<dbReference type="SUPFAM" id="SSF51905">
    <property type="entry name" value="FAD/NAD(P)-binding domain"/>
    <property type="match status" value="1"/>
</dbReference>
<protein>
    <submittedName>
        <fullName evidence="5">Uncharacterized protein</fullName>
    </submittedName>
</protein>
<dbReference type="InterPro" id="IPR051209">
    <property type="entry name" value="FAD-bind_Monooxygenase_sf"/>
</dbReference>
<dbReference type="PIRSF" id="PIRSF000332">
    <property type="entry name" value="FMO"/>
    <property type="match status" value="1"/>
</dbReference>
<dbReference type="AlphaFoldDB" id="A0A8H7SB03"/>
<gene>
    <name evidence="5" type="ORF">INT45_006386</name>
</gene>